<evidence type="ECO:0000256" key="5">
    <source>
        <dbReference type="ARBA" id="ARBA00023052"/>
    </source>
</evidence>
<comment type="subunit">
    <text evidence="7">Homodimer.</text>
</comment>
<reference evidence="11 12" key="1">
    <citation type="submission" date="2014-07" db="EMBL/GenBank/DDBJ databases">
        <authorList>
            <person name="McCorrison J."/>
            <person name="Sanka R."/>
            <person name="Torralba M."/>
            <person name="Gillis M."/>
            <person name="Haft D.H."/>
            <person name="Methe B."/>
            <person name="Sutton G."/>
            <person name="Nelson K.E."/>
        </authorList>
    </citation>
    <scope>NUCLEOTIDE SEQUENCE [LARGE SCALE GENOMIC DNA]</scope>
    <source>
        <strain evidence="11 12">DNF00314</strain>
    </source>
</reference>
<evidence type="ECO:0000259" key="8">
    <source>
        <dbReference type="Pfam" id="PF02775"/>
    </source>
</evidence>
<comment type="function">
    <text evidence="7">Catalyzes the thiamine diphosphate-dependent decarboxylation of 2-oxoglutarate and the subsequent addition of the resulting succinic semialdehyde-thiamine pyrophosphate anion to isochorismate to yield 2-succinyl-5-enolpyruvyl-6-hydroxy-3-cyclohexene-1-carboxylate (SEPHCHC).</text>
</comment>
<comment type="cofactor">
    <cofactor evidence="7">
        <name>thiamine diphosphate</name>
        <dbReference type="ChEBI" id="CHEBI:58937"/>
    </cofactor>
    <text evidence="7">Binds 1 thiamine pyrophosphate per subunit.</text>
</comment>
<dbReference type="Gene3D" id="3.40.50.1220">
    <property type="entry name" value="TPP-binding domain"/>
    <property type="match status" value="1"/>
</dbReference>
<dbReference type="InterPro" id="IPR029035">
    <property type="entry name" value="DHS-like_NAD/FAD-binding_dom"/>
</dbReference>
<comment type="caution">
    <text evidence="11">The sequence shown here is derived from an EMBL/GenBank/DDBJ whole genome shotgun (WGS) entry which is preliminary data.</text>
</comment>
<feature type="domain" description="Thiamine pyrophosphate enzyme N-terminal TPP-binding" evidence="9">
    <location>
        <begin position="8"/>
        <end position="118"/>
    </location>
</feature>
<keyword evidence="6 7" id="KW-0464">Manganese</keyword>
<dbReference type="GO" id="GO:0030145">
    <property type="term" value="F:manganese ion binding"/>
    <property type="evidence" value="ECO:0007669"/>
    <property type="project" value="UniProtKB-UniRule"/>
</dbReference>
<dbReference type="PANTHER" id="PTHR42916:SF1">
    <property type="entry name" value="PROTEIN PHYLLO, CHLOROPLASTIC"/>
    <property type="match status" value="1"/>
</dbReference>
<protein>
    <recommendedName>
        <fullName evidence="7">2-succinyl-5-enolpyruvyl-6-hydroxy-3-cyclohexene-1-carboxylate synthase</fullName>
        <shortName evidence="7">SEPHCHC synthase</shortName>
        <ecNumber evidence="7">2.2.1.9</ecNumber>
    </recommendedName>
    <alternativeName>
        <fullName evidence="7">Menaquinone biosynthesis protein MenD</fullName>
    </alternativeName>
</protein>
<dbReference type="EMBL" id="JRNT01000037">
    <property type="protein sequence ID" value="KGF46515.1"/>
    <property type="molecule type" value="Genomic_DNA"/>
</dbReference>
<evidence type="ECO:0000256" key="1">
    <source>
        <dbReference type="ARBA" id="ARBA00022428"/>
    </source>
</evidence>
<dbReference type="AlphaFoldDB" id="A0A096AI25"/>
<accession>A0A096AI25</accession>
<evidence type="ECO:0000256" key="7">
    <source>
        <dbReference type="HAMAP-Rule" id="MF_01659"/>
    </source>
</evidence>
<dbReference type="PANTHER" id="PTHR42916">
    <property type="entry name" value="2-SUCCINYL-5-ENOLPYRUVYL-6-HYDROXY-3-CYCLOHEXENE-1-CARBOXYLATE SYNTHASE"/>
    <property type="match status" value="1"/>
</dbReference>
<sequence length="553" mass="61964">MNEYLAPLVDELYRLGVRHVVCSPGARSTALALLFKYYGSFTTYMNIDERSAAFFALGIAKKTGEAVVLVCTSGSAIGHYMPAVMEAYYTGVPLLILSADRPAKLQKVGAPQTVDQEKILGSMVRYYEELSKPDGPDVYQYSRTIAQKAYMNAMHGLTGPVHINVPLCDPLIPELEKKHFEMGRSKKPFRFLKGDVHVSSQLNGIEEWQNRRIVIVVGPNHRLEDMSPITTLAERLYAPILADPLSNMRRSDSPFIIDAYDVFLKSSTMIERLQPDYIIQFGQMSISKRLQQYIAFHREATYIQVDATGLYRNSAATTSTYIEADIEEFCKAIDVQSYDDTYVREWIKANRKGREQLERVREETSLFEGRCVQILEDVIPDEAQLVVANSMSIRNIDYFWKAGKSQACIYGNRGTNGIDGTISTAFGLASTGTPTVLVTGDLSMFHDSNGLLLGKLYDIPLTIILFNNDGGGIFHCLPQKGVPYFDELFSTPHGIDFSGLQILYGLSYSRVTSYEEYQRLLEVAMATKQVHIIEVPTDKETSAALYGKYTVIS</sequence>
<evidence type="ECO:0000313" key="11">
    <source>
        <dbReference type="EMBL" id="KGF46515.1"/>
    </source>
</evidence>
<evidence type="ECO:0000259" key="9">
    <source>
        <dbReference type="Pfam" id="PF02776"/>
    </source>
</evidence>
<dbReference type="EC" id="2.2.1.9" evidence="7"/>
<name>A0A096AI25_9FIRM</name>
<evidence type="ECO:0000256" key="2">
    <source>
        <dbReference type="ARBA" id="ARBA00022679"/>
    </source>
</evidence>
<dbReference type="GO" id="GO:0000287">
    <property type="term" value="F:magnesium ion binding"/>
    <property type="evidence" value="ECO:0007669"/>
    <property type="project" value="UniProtKB-UniRule"/>
</dbReference>
<dbReference type="GO" id="GO:0009234">
    <property type="term" value="P:menaquinone biosynthetic process"/>
    <property type="evidence" value="ECO:0007669"/>
    <property type="project" value="UniProtKB-UniRule"/>
</dbReference>
<dbReference type="Pfam" id="PF02775">
    <property type="entry name" value="TPP_enzyme_C"/>
    <property type="match status" value="1"/>
</dbReference>
<feature type="domain" description="Menaquinone biosynthesis protein MenD middle" evidence="10">
    <location>
        <begin position="188"/>
        <end position="386"/>
    </location>
</feature>
<dbReference type="SUPFAM" id="SSF52518">
    <property type="entry name" value="Thiamin diphosphate-binding fold (THDP-binding)"/>
    <property type="match status" value="2"/>
</dbReference>
<dbReference type="CDD" id="cd07037">
    <property type="entry name" value="TPP_PYR_MenD"/>
    <property type="match status" value="1"/>
</dbReference>
<gene>
    <name evidence="7" type="primary">menD</name>
    <name evidence="11" type="ORF">HMPREF0872_08070</name>
</gene>
<keyword evidence="1 7" id="KW-0474">Menaquinone biosynthesis</keyword>
<keyword evidence="3 7" id="KW-0479">Metal-binding</keyword>
<dbReference type="InterPro" id="IPR011766">
    <property type="entry name" value="TPP_enzyme_TPP-bd"/>
</dbReference>
<dbReference type="GO" id="GO:0030976">
    <property type="term" value="F:thiamine pyrophosphate binding"/>
    <property type="evidence" value="ECO:0007669"/>
    <property type="project" value="UniProtKB-UniRule"/>
</dbReference>
<proteinExistence type="inferred from homology"/>
<dbReference type="HAMAP" id="MF_01659">
    <property type="entry name" value="MenD"/>
    <property type="match status" value="1"/>
</dbReference>
<dbReference type="Proteomes" id="UP000029628">
    <property type="component" value="Unassembled WGS sequence"/>
</dbReference>
<dbReference type="Gene3D" id="3.40.50.970">
    <property type="match status" value="2"/>
</dbReference>
<evidence type="ECO:0000259" key="10">
    <source>
        <dbReference type="Pfam" id="PF16582"/>
    </source>
</evidence>
<evidence type="ECO:0000256" key="6">
    <source>
        <dbReference type="ARBA" id="ARBA00023211"/>
    </source>
</evidence>
<dbReference type="InterPro" id="IPR004433">
    <property type="entry name" value="MenaQ_synth_MenD"/>
</dbReference>
<comment type="pathway">
    <text evidence="7">Quinol/quinone metabolism; menaquinone biosynthesis.</text>
</comment>
<comment type="cofactor">
    <cofactor evidence="7">
        <name>Mg(2+)</name>
        <dbReference type="ChEBI" id="CHEBI:18420"/>
    </cofactor>
    <cofactor evidence="7">
        <name>Mn(2+)</name>
        <dbReference type="ChEBI" id="CHEBI:29035"/>
    </cofactor>
</comment>
<comment type="similarity">
    <text evidence="7">Belongs to the TPP enzyme family. MenD subfamily.</text>
</comment>
<keyword evidence="5 7" id="KW-0786">Thiamine pyrophosphate</keyword>
<dbReference type="CDD" id="cd02009">
    <property type="entry name" value="TPP_SHCHC_synthase"/>
    <property type="match status" value="1"/>
</dbReference>
<dbReference type="Pfam" id="PF02776">
    <property type="entry name" value="TPP_enzyme_N"/>
    <property type="match status" value="1"/>
</dbReference>
<feature type="domain" description="Thiamine pyrophosphate enzyme TPP-binding" evidence="8">
    <location>
        <begin position="400"/>
        <end position="535"/>
    </location>
</feature>
<evidence type="ECO:0000256" key="3">
    <source>
        <dbReference type="ARBA" id="ARBA00022723"/>
    </source>
</evidence>
<dbReference type="RefSeq" id="WP_038153141.1">
    <property type="nucleotide sequence ID" value="NZ_JRNT01000037.1"/>
</dbReference>
<keyword evidence="4 7" id="KW-0460">Magnesium</keyword>
<dbReference type="UniPathway" id="UPA00079"/>
<evidence type="ECO:0000313" key="12">
    <source>
        <dbReference type="Proteomes" id="UP000029628"/>
    </source>
</evidence>
<dbReference type="InterPro" id="IPR012001">
    <property type="entry name" value="Thiamin_PyroP_enz_TPP-bd_dom"/>
</dbReference>
<dbReference type="PIRSF" id="PIRSF004983">
    <property type="entry name" value="MenD"/>
    <property type="match status" value="1"/>
</dbReference>
<dbReference type="GO" id="GO:0070204">
    <property type="term" value="F:2-succinyl-5-enolpyruvyl-6-hydroxy-3-cyclohexene-1-carboxylic-acid synthase activity"/>
    <property type="evidence" value="ECO:0007669"/>
    <property type="project" value="UniProtKB-UniRule"/>
</dbReference>
<dbReference type="eggNOG" id="COG1165">
    <property type="taxonomic scope" value="Bacteria"/>
</dbReference>
<dbReference type="NCBIfam" id="TIGR00173">
    <property type="entry name" value="menD"/>
    <property type="match status" value="1"/>
</dbReference>
<dbReference type="Pfam" id="PF16582">
    <property type="entry name" value="TPP_enzyme_M_2"/>
    <property type="match status" value="1"/>
</dbReference>
<organism evidence="11 12">
    <name type="scientific">Veillonella montpellierensis DNF00314</name>
    <dbReference type="NCBI Taxonomy" id="1401067"/>
    <lineage>
        <taxon>Bacteria</taxon>
        <taxon>Bacillati</taxon>
        <taxon>Bacillota</taxon>
        <taxon>Negativicutes</taxon>
        <taxon>Veillonellales</taxon>
        <taxon>Veillonellaceae</taxon>
        <taxon>Veillonella</taxon>
    </lineage>
</organism>
<dbReference type="UniPathway" id="UPA01057">
    <property type="reaction ID" value="UER00164"/>
</dbReference>
<keyword evidence="2 7" id="KW-0808">Transferase</keyword>
<dbReference type="InterPro" id="IPR029061">
    <property type="entry name" value="THDP-binding"/>
</dbReference>
<comment type="pathway">
    <text evidence="7">Quinol/quinone metabolism; 1,4-dihydroxy-2-naphthoate biosynthesis; 1,4-dihydroxy-2-naphthoate from chorismate: step 2/7.</text>
</comment>
<dbReference type="InterPro" id="IPR032264">
    <property type="entry name" value="MenD_middle"/>
</dbReference>
<evidence type="ECO:0000256" key="4">
    <source>
        <dbReference type="ARBA" id="ARBA00022842"/>
    </source>
</evidence>
<comment type="catalytic activity">
    <reaction evidence="7">
        <text>isochorismate + 2-oxoglutarate + H(+) = 5-enolpyruvoyl-6-hydroxy-2-succinyl-cyclohex-3-ene-1-carboxylate + CO2</text>
        <dbReference type="Rhea" id="RHEA:25593"/>
        <dbReference type="ChEBI" id="CHEBI:15378"/>
        <dbReference type="ChEBI" id="CHEBI:16526"/>
        <dbReference type="ChEBI" id="CHEBI:16810"/>
        <dbReference type="ChEBI" id="CHEBI:29780"/>
        <dbReference type="ChEBI" id="CHEBI:58818"/>
        <dbReference type="EC" id="2.2.1.9"/>
    </reaction>
</comment>
<dbReference type="SUPFAM" id="SSF52467">
    <property type="entry name" value="DHS-like NAD/FAD-binding domain"/>
    <property type="match status" value="1"/>
</dbReference>
<keyword evidence="12" id="KW-1185">Reference proteome</keyword>